<evidence type="ECO:0000313" key="1">
    <source>
        <dbReference type="EMBL" id="OMO61422.1"/>
    </source>
</evidence>
<dbReference type="AlphaFoldDB" id="A0A1R3GTM0"/>
<evidence type="ECO:0000313" key="2">
    <source>
        <dbReference type="Proteomes" id="UP000188268"/>
    </source>
</evidence>
<comment type="caution">
    <text evidence="1">The sequence shown here is derived from an EMBL/GenBank/DDBJ whole genome shotgun (WGS) entry which is preliminary data.</text>
</comment>
<sequence>MAVSEIAGFEPSSYMISYKLLTKRRSS</sequence>
<name>A0A1R3GTM0_COCAP</name>
<accession>A0A1R3GTM0</accession>
<protein>
    <submittedName>
        <fullName evidence="1">Uncharacterized protein</fullName>
    </submittedName>
</protein>
<proteinExistence type="predicted"/>
<reference evidence="1 2" key="1">
    <citation type="submission" date="2013-09" db="EMBL/GenBank/DDBJ databases">
        <title>Corchorus capsularis genome sequencing.</title>
        <authorList>
            <person name="Alam M."/>
            <person name="Haque M.S."/>
            <person name="Islam M.S."/>
            <person name="Emdad E.M."/>
            <person name="Islam M.M."/>
            <person name="Ahmed B."/>
            <person name="Halim A."/>
            <person name="Hossen Q.M.M."/>
            <person name="Hossain M.Z."/>
            <person name="Ahmed R."/>
            <person name="Khan M.M."/>
            <person name="Islam R."/>
            <person name="Rashid M.M."/>
            <person name="Khan S.A."/>
            <person name="Rahman M.S."/>
            <person name="Alam M."/>
        </authorList>
    </citation>
    <scope>NUCLEOTIDE SEQUENCE [LARGE SCALE GENOMIC DNA]</scope>
    <source>
        <strain evidence="2">cv. CVL-1</strain>
        <tissue evidence="1">Whole seedling</tissue>
    </source>
</reference>
<gene>
    <name evidence="1" type="ORF">CCACVL1_23525</name>
</gene>
<dbReference type="Proteomes" id="UP000188268">
    <property type="component" value="Unassembled WGS sequence"/>
</dbReference>
<keyword evidence="2" id="KW-1185">Reference proteome</keyword>
<dbReference type="EMBL" id="AWWV01013469">
    <property type="protein sequence ID" value="OMO61422.1"/>
    <property type="molecule type" value="Genomic_DNA"/>
</dbReference>
<organism evidence="1 2">
    <name type="scientific">Corchorus capsularis</name>
    <name type="common">Jute</name>
    <dbReference type="NCBI Taxonomy" id="210143"/>
    <lineage>
        <taxon>Eukaryota</taxon>
        <taxon>Viridiplantae</taxon>
        <taxon>Streptophyta</taxon>
        <taxon>Embryophyta</taxon>
        <taxon>Tracheophyta</taxon>
        <taxon>Spermatophyta</taxon>
        <taxon>Magnoliopsida</taxon>
        <taxon>eudicotyledons</taxon>
        <taxon>Gunneridae</taxon>
        <taxon>Pentapetalae</taxon>
        <taxon>rosids</taxon>
        <taxon>malvids</taxon>
        <taxon>Malvales</taxon>
        <taxon>Malvaceae</taxon>
        <taxon>Grewioideae</taxon>
        <taxon>Apeibeae</taxon>
        <taxon>Corchorus</taxon>
    </lineage>
</organism>
<dbReference type="Gramene" id="OMO61422">
    <property type="protein sequence ID" value="OMO61422"/>
    <property type="gene ID" value="CCACVL1_23525"/>
</dbReference>